<reference evidence="7" key="1">
    <citation type="submission" date="2022-09" db="EMBL/GenBank/DDBJ databases">
        <title>Tahibacter sp. nov., isolated from a fresh water.</title>
        <authorList>
            <person name="Baek J.H."/>
            <person name="Lee J.K."/>
            <person name="Kim J.M."/>
            <person name="Jeon C.O."/>
        </authorList>
    </citation>
    <scope>NUCLEOTIDE SEQUENCE</scope>
    <source>
        <strain evidence="7">W38</strain>
    </source>
</reference>
<feature type="transmembrane region" description="Helical" evidence="6">
    <location>
        <begin position="104"/>
        <end position="125"/>
    </location>
</feature>
<dbReference type="Proteomes" id="UP001064632">
    <property type="component" value="Chromosome"/>
</dbReference>
<dbReference type="PANTHER" id="PTHR36926:SF1">
    <property type="entry name" value="COLICIN V PRODUCTION PROTEIN"/>
    <property type="match status" value="1"/>
</dbReference>
<comment type="subcellular location">
    <subcellularLocation>
        <location evidence="1">Membrane</location>
        <topology evidence="1">Multi-pass membrane protein</topology>
    </subcellularLocation>
</comment>
<feature type="region of interest" description="Disordered" evidence="5">
    <location>
        <begin position="172"/>
        <end position="198"/>
    </location>
</feature>
<feature type="transmembrane region" description="Helical" evidence="6">
    <location>
        <begin position="63"/>
        <end position="84"/>
    </location>
</feature>
<proteinExistence type="predicted"/>
<keyword evidence="2 6" id="KW-0812">Transmembrane</keyword>
<evidence type="ECO:0000256" key="3">
    <source>
        <dbReference type="ARBA" id="ARBA00022989"/>
    </source>
</evidence>
<evidence type="ECO:0000256" key="5">
    <source>
        <dbReference type="SAM" id="MobiDB-lite"/>
    </source>
</evidence>
<protein>
    <submittedName>
        <fullName evidence="7">CvpA family protein</fullName>
    </submittedName>
</protein>
<gene>
    <name evidence="7" type="ORF">N4264_19695</name>
</gene>
<keyword evidence="8" id="KW-1185">Reference proteome</keyword>
<evidence type="ECO:0000256" key="1">
    <source>
        <dbReference type="ARBA" id="ARBA00004141"/>
    </source>
</evidence>
<dbReference type="EMBL" id="CP104694">
    <property type="protein sequence ID" value="UXI66956.1"/>
    <property type="molecule type" value="Genomic_DNA"/>
</dbReference>
<evidence type="ECO:0000313" key="8">
    <source>
        <dbReference type="Proteomes" id="UP001064632"/>
    </source>
</evidence>
<keyword evidence="4 6" id="KW-0472">Membrane</keyword>
<evidence type="ECO:0000256" key="6">
    <source>
        <dbReference type="SAM" id="Phobius"/>
    </source>
</evidence>
<keyword evidence="3 6" id="KW-1133">Transmembrane helix</keyword>
<dbReference type="RefSeq" id="WP_261693932.1">
    <property type="nucleotide sequence ID" value="NZ_CP104694.1"/>
</dbReference>
<evidence type="ECO:0000256" key="2">
    <source>
        <dbReference type="ARBA" id="ARBA00022692"/>
    </source>
</evidence>
<dbReference type="InterPro" id="IPR003825">
    <property type="entry name" value="Colicin-V_CvpA"/>
</dbReference>
<evidence type="ECO:0000256" key="4">
    <source>
        <dbReference type="ARBA" id="ARBA00023136"/>
    </source>
</evidence>
<dbReference type="InterPro" id="IPR052719">
    <property type="entry name" value="CvpA-like"/>
</dbReference>
<feature type="compositionally biased region" description="Pro residues" evidence="5">
    <location>
        <begin position="174"/>
        <end position="191"/>
    </location>
</feature>
<evidence type="ECO:0000313" key="7">
    <source>
        <dbReference type="EMBL" id="UXI66956.1"/>
    </source>
</evidence>
<organism evidence="7 8">
    <name type="scientific">Tahibacter amnicola</name>
    <dbReference type="NCBI Taxonomy" id="2976241"/>
    <lineage>
        <taxon>Bacteria</taxon>
        <taxon>Pseudomonadati</taxon>
        <taxon>Pseudomonadota</taxon>
        <taxon>Gammaproteobacteria</taxon>
        <taxon>Lysobacterales</taxon>
        <taxon>Rhodanobacteraceae</taxon>
        <taxon>Tahibacter</taxon>
    </lineage>
</organism>
<name>A0ABY6BEB2_9GAMM</name>
<dbReference type="Pfam" id="PF02674">
    <property type="entry name" value="Colicin_V"/>
    <property type="match status" value="1"/>
</dbReference>
<accession>A0ABY6BEB2</accession>
<sequence length="198" mass="21196">MNWADYTILGVLGLSVVVGLWRGLVSEVMALVCWAASFWVAWMFGEPLSRQFTAIDVPSARLLLAYGLCFFGVLVVGAILSFIVRKLVSGSGLSGTDRLLGMMFGLARGVLVVTLAVLMLGFTPFPRDAWWRESRLMPSFQGGAEWLSARLPEAVSKYVDFKGMLNLPAGLPKPAAPPASDPPPVAPPAPPATTKSST</sequence>
<dbReference type="PANTHER" id="PTHR36926">
    <property type="entry name" value="COLICIN V PRODUCTION PROTEIN"/>
    <property type="match status" value="1"/>
</dbReference>
<feature type="transmembrane region" description="Helical" evidence="6">
    <location>
        <begin position="20"/>
        <end position="42"/>
    </location>
</feature>